<dbReference type="GeneID" id="70223944"/>
<dbReference type="EMBL" id="JAGMUX010000019">
    <property type="protein sequence ID" value="KAH7232220.1"/>
    <property type="molecule type" value="Genomic_DNA"/>
</dbReference>
<reference evidence="1" key="1">
    <citation type="journal article" date="2021" name="Nat. Commun.">
        <title>Genetic determinants of endophytism in the Arabidopsis root mycobiome.</title>
        <authorList>
            <person name="Mesny F."/>
            <person name="Miyauchi S."/>
            <person name="Thiergart T."/>
            <person name="Pickel B."/>
            <person name="Atanasova L."/>
            <person name="Karlsson M."/>
            <person name="Huettel B."/>
            <person name="Barry K.W."/>
            <person name="Haridas S."/>
            <person name="Chen C."/>
            <person name="Bauer D."/>
            <person name="Andreopoulos W."/>
            <person name="Pangilinan J."/>
            <person name="LaButti K."/>
            <person name="Riley R."/>
            <person name="Lipzen A."/>
            <person name="Clum A."/>
            <person name="Drula E."/>
            <person name="Henrissat B."/>
            <person name="Kohler A."/>
            <person name="Grigoriev I.V."/>
            <person name="Martin F.M."/>
            <person name="Hacquard S."/>
        </authorList>
    </citation>
    <scope>NUCLEOTIDE SEQUENCE</scope>
    <source>
        <strain evidence="1">MPI-CAGE-AT-0023</strain>
    </source>
</reference>
<gene>
    <name evidence="1" type="ORF">BKA55DRAFT_580850</name>
</gene>
<dbReference type="Proteomes" id="UP000720189">
    <property type="component" value="Unassembled WGS sequence"/>
</dbReference>
<name>A0A9P9G544_FUSRE</name>
<proteinExistence type="predicted"/>
<accession>A0A9P9G544</accession>
<organism evidence="1 2">
    <name type="scientific">Fusarium redolens</name>
    <dbReference type="NCBI Taxonomy" id="48865"/>
    <lineage>
        <taxon>Eukaryota</taxon>
        <taxon>Fungi</taxon>
        <taxon>Dikarya</taxon>
        <taxon>Ascomycota</taxon>
        <taxon>Pezizomycotina</taxon>
        <taxon>Sordariomycetes</taxon>
        <taxon>Hypocreomycetidae</taxon>
        <taxon>Hypocreales</taxon>
        <taxon>Nectriaceae</taxon>
        <taxon>Fusarium</taxon>
        <taxon>Fusarium redolens species complex</taxon>
    </lineage>
</organism>
<keyword evidence="2" id="KW-1185">Reference proteome</keyword>
<evidence type="ECO:0000313" key="2">
    <source>
        <dbReference type="Proteomes" id="UP000720189"/>
    </source>
</evidence>
<dbReference type="RefSeq" id="XP_046043880.1">
    <property type="nucleotide sequence ID" value="XM_046193990.1"/>
</dbReference>
<evidence type="ECO:0000313" key="1">
    <source>
        <dbReference type="EMBL" id="KAH7232220.1"/>
    </source>
</evidence>
<protein>
    <submittedName>
        <fullName evidence="1">Uncharacterized protein</fullName>
    </submittedName>
</protein>
<dbReference type="AlphaFoldDB" id="A0A9P9G544"/>
<sequence>MPDLIPYFTAVLEDHERKDELYAIAMEIGKTWDKEDDITGELLWAARSSCLYVVIAKS</sequence>
<comment type="caution">
    <text evidence="1">The sequence shown here is derived from an EMBL/GenBank/DDBJ whole genome shotgun (WGS) entry which is preliminary data.</text>
</comment>